<protein>
    <submittedName>
        <fullName evidence="4">Retrotransposon-derived protein PEG10</fullName>
    </submittedName>
</protein>
<feature type="domain" description="CCHC-type" evidence="3">
    <location>
        <begin position="170"/>
        <end position="184"/>
    </location>
</feature>
<sequence length="335" mass="37211">MSDPACNLPIGIRYAAGQPWRSRTIERPAPFLTSCRRPTNDVLSATRFLPRDQLVWGKTLVGLRQRGRPAKEYIREFQKIAGRLRSWTDRLLVHHFRTGLDTDIRRACVVRGVGGRLADWFRAAVELDIGLREHPSGRENRPPPRRSQDQPTGRTTQTVSDTACLKAVFKCFRCNRPGHRAAECGIPAPTSTPTAIGRPGSTPQKTAEKSRVAYQTGQTPIQPSSGDTPPTLQEYEEEGPVEDPMVSEPIIPFTIPVTITSPVTGGPVVRGGRMSDPARNLPIGIRYAAGQPWRSRTIERPAPFLTSCRRPTNDVLSATRFLPRDQLVWGKTVLN</sequence>
<keyword evidence="1" id="KW-0862">Zinc</keyword>
<keyword evidence="5" id="KW-1185">Reference proteome</keyword>
<keyword evidence="1" id="KW-0863">Zinc-finger</keyword>
<keyword evidence="1" id="KW-0479">Metal-binding</keyword>
<accession>A0AAW1CB54</accession>
<evidence type="ECO:0000259" key="3">
    <source>
        <dbReference type="PROSITE" id="PS50158"/>
    </source>
</evidence>
<proteinExistence type="predicted"/>
<gene>
    <name evidence="4" type="ORF">NXF25_002458</name>
</gene>
<evidence type="ECO:0000256" key="1">
    <source>
        <dbReference type="PROSITE-ProRule" id="PRU00047"/>
    </source>
</evidence>
<feature type="compositionally biased region" description="Polar residues" evidence="2">
    <location>
        <begin position="149"/>
        <end position="158"/>
    </location>
</feature>
<dbReference type="GO" id="GO:0008270">
    <property type="term" value="F:zinc ion binding"/>
    <property type="evidence" value="ECO:0007669"/>
    <property type="project" value="UniProtKB-KW"/>
</dbReference>
<evidence type="ECO:0000313" key="4">
    <source>
        <dbReference type="EMBL" id="KAK9411283.1"/>
    </source>
</evidence>
<name>A0AAW1CB54_CROAD</name>
<feature type="compositionally biased region" description="Polar residues" evidence="2">
    <location>
        <begin position="213"/>
        <end position="231"/>
    </location>
</feature>
<dbReference type="Proteomes" id="UP001474421">
    <property type="component" value="Unassembled WGS sequence"/>
</dbReference>
<feature type="region of interest" description="Disordered" evidence="2">
    <location>
        <begin position="190"/>
        <end position="235"/>
    </location>
</feature>
<evidence type="ECO:0000313" key="5">
    <source>
        <dbReference type="Proteomes" id="UP001474421"/>
    </source>
</evidence>
<organism evidence="4 5">
    <name type="scientific">Crotalus adamanteus</name>
    <name type="common">Eastern diamondback rattlesnake</name>
    <dbReference type="NCBI Taxonomy" id="8729"/>
    <lineage>
        <taxon>Eukaryota</taxon>
        <taxon>Metazoa</taxon>
        <taxon>Chordata</taxon>
        <taxon>Craniata</taxon>
        <taxon>Vertebrata</taxon>
        <taxon>Euteleostomi</taxon>
        <taxon>Lepidosauria</taxon>
        <taxon>Squamata</taxon>
        <taxon>Bifurcata</taxon>
        <taxon>Unidentata</taxon>
        <taxon>Episquamata</taxon>
        <taxon>Toxicofera</taxon>
        <taxon>Serpentes</taxon>
        <taxon>Colubroidea</taxon>
        <taxon>Viperidae</taxon>
        <taxon>Crotalinae</taxon>
        <taxon>Crotalus</taxon>
    </lineage>
</organism>
<feature type="compositionally biased region" description="Basic and acidic residues" evidence="2">
    <location>
        <begin position="132"/>
        <end position="148"/>
    </location>
</feature>
<dbReference type="InterPro" id="IPR001878">
    <property type="entry name" value="Znf_CCHC"/>
</dbReference>
<feature type="region of interest" description="Disordered" evidence="2">
    <location>
        <begin position="132"/>
        <end position="158"/>
    </location>
</feature>
<comment type="caution">
    <text evidence="4">The sequence shown here is derived from an EMBL/GenBank/DDBJ whole genome shotgun (WGS) entry which is preliminary data.</text>
</comment>
<dbReference type="PROSITE" id="PS50158">
    <property type="entry name" value="ZF_CCHC"/>
    <property type="match status" value="1"/>
</dbReference>
<evidence type="ECO:0000256" key="2">
    <source>
        <dbReference type="SAM" id="MobiDB-lite"/>
    </source>
</evidence>
<dbReference type="Pfam" id="PF00098">
    <property type="entry name" value="zf-CCHC"/>
    <property type="match status" value="1"/>
</dbReference>
<dbReference type="EMBL" id="JAOTOJ010000001">
    <property type="protein sequence ID" value="KAK9411283.1"/>
    <property type="molecule type" value="Genomic_DNA"/>
</dbReference>
<dbReference type="AlphaFoldDB" id="A0AAW1CB54"/>
<dbReference type="GO" id="GO:0003676">
    <property type="term" value="F:nucleic acid binding"/>
    <property type="evidence" value="ECO:0007669"/>
    <property type="project" value="InterPro"/>
</dbReference>
<reference evidence="4 5" key="1">
    <citation type="journal article" date="2024" name="Proc. Natl. Acad. Sci. U.S.A.">
        <title>The genetic regulatory architecture and epigenomic basis for age-related changes in rattlesnake venom.</title>
        <authorList>
            <person name="Hogan M.P."/>
            <person name="Holding M.L."/>
            <person name="Nystrom G.S."/>
            <person name="Colston T.J."/>
            <person name="Bartlett D.A."/>
            <person name="Mason A.J."/>
            <person name="Ellsworth S.A."/>
            <person name="Rautsaw R.M."/>
            <person name="Lawrence K.C."/>
            <person name="Strickland J.L."/>
            <person name="He B."/>
            <person name="Fraser P."/>
            <person name="Margres M.J."/>
            <person name="Gilbert D.M."/>
            <person name="Gibbs H.L."/>
            <person name="Parkinson C.L."/>
            <person name="Rokyta D.R."/>
        </authorList>
    </citation>
    <scope>NUCLEOTIDE SEQUENCE [LARGE SCALE GENOMIC DNA]</scope>
    <source>
        <strain evidence="4">DRR0105</strain>
    </source>
</reference>